<feature type="transmembrane region" description="Helical" evidence="1">
    <location>
        <begin position="33"/>
        <end position="52"/>
    </location>
</feature>
<accession>A0A174JH41</accession>
<keyword evidence="1" id="KW-1133">Transmembrane helix</keyword>
<protein>
    <submittedName>
        <fullName evidence="2">Uncharacterized protein</fullName>
    </submittedName>
</protein>
<reference evidence="2 3" key="1">
    <citation type="submission" date="2015-09" db="EMBL/GenBank/DDBJ databases">
        <authorList>
            <consortium name="Pathogen Informatics"/>
        </authorList>
    </citation>
    <scope>NUCLEOTIDE SEQUENCE [LARGE SCALE GENOMIC DNA]</scope>
    <source>
        <strain evidence="2 3">2789STDY5608840</strain>
    </source>
</reference>
<dbReference type="STRING" id="338188.ERS852397_03199"/>
<dbReference type="EMBL" id="CYZH01000022">
    <property type="protein sequence ID" value="CUO96460.1"/>
    <property type="molecule type" value="Genomic_DNA"/>
</dbReference>
<keyword evidence="1" id="KW-0812">Transmembrane</keyword>
<sequence length="64" mass="7596">MKKIVKNLVLLNILALPCILTFNDVNQDTGEWNYTINLIGIVYSVWFYNSILKPIFKPYFRKEE</sequence>
<proteinExistence type="predicted"/>
<dbReference type="AlphaFoldDB" id="A0A174JH41"/>
<dbReference type="Proteomes" id="UP000095517">
    <property type="component" value="Unassembled WGS sequence"/>
</dbReference>
<gene>
    <name evidence="2" type="ORF">ERS852397_03199</name>
</gene>
<organism evidence="2 3">
    <name type="scientific">Bacteroides finegoldii</name>
    <dbReference type="NCBI Taxonomy" id="338188"/>
    <lineage>
        <taxon>Bacteria</taxon>
        <taxon>Pseudomonadati</taxon>
        <taxon>Bacteroidota</taxon>
        <taxon>Bacteroidia</taxon>
        <taxon>Bacteroidales</taxon>
        <taxon>Bacteroidaceae</taxon>
        <taxon>Bacteroides</taxon>
    </lineage>
</organism>
<evidence type="ECO:0000313" key="3">
    <source>
        <dbReference type="Proteomes" id="UP000095517"/>
    </source>
</evidence>
<keyword evidence="1" id="KW-0472">Membrane</keyword>
<evidence type="ECO:0000313" key="2">
    <source>
        <dbReference type="EMBL" id="CUO96460.1"/>
    </source>
</evidence>
<evidence type="ECO:0000256" key="1">
    <source>
        <dbReference type="SAM" id="Phobius"/>
    </source>
</evidence>
<name>A0A174JH41_9BACE</name>